<organism evidence="8 9">
    <name type="scientific">Daejeonella lutea</name>
    <dbReference type="NCBI Taxonomy" id="572036"/>
    <lineage>
        <taxon>Bacteria</taxon>
        <taxon>Pseudomonadati</taxon>
        <taxon>Bacteroidota</taxon>
        <taxon>Sphingobacteriia</taxon>
        <taxon>Sphingobacteriales</taxon>
        <taxon>Sphingobacteriaceae</taxon>
        <taxon>Daejeonella</taxon>
    </lineage>
</organism>
<evidence type="ECO:0000313" key="9">
    <source>
        <dbReference type="Proteomes" id="UP000189981"/>
    </source>
</evidence>
<dbReference type="GO" id="GO:1990281">
    <property type="term" value="C:efflux pump complex"/>
    <property type="evidence" value="ECO:0007669"/>
    <property type="project" value="TreeGrafter"/>
</dbReference>
<dbReference type="OrthoDB" id="9771205at2"/>
<dbReference type="Pfam" id="PF02321">
    <property type="entry name" value="OEP"/>
    <property type="match status" value="2"/>
</dbReference>
<reference evidence="9" key="1">
    <citation type="submission" date="2017-02" db="EMBL/GenBank/DDBJ databases">
        <authorList>
            <person name="Varghese N."/>
            <person name="Submissions S."/>
        </authorList>
    </citation>
    <scope>NUCLEOTIDE SEQUENCE [LARGE SCALE GENOMIC DNA]</scope>
    <source>
        <strain evidence="9">DSM 22385</strain>
    </source>
</reference>
<protein>
    <submittedName>
        <fullName evidence="8">Outer membrane protein TolC</fullName>
    </submittedName>
</protein>
<keyword evidence="4" id="KW-1134">Transmembrane beta strand</keyword>
<keyword evidence="3" id="KW-0813">Transport</keyword>
<evidence type="ECO:0000256" key="7">
    <source>
        <dbReference type="ARBA" id="ARBA00023237"/>
    </source>
</evidence>
<dbReference type="GO" id="GO:0015288">
    <property type="term" value="F:porin activity"/>
    <property type="evidence" value="ECO:0007669"/>
    <property type="project" value="TreeGrafter"/>
</dbReference>
<evidence type="ECO:0000256" key="2">
    <source>
        <dbReference type="ARBA" id="ARBA00007613"/>
    </source>
</evidence>
<evidence type="ECO:0000313" key="8">
    <source>
        <dbReference type="EMBL" id="SKB82655.1"/>
    </source>
</evidence>
<dbReference type="STRING" id="572036.SAMN05661099_2958"/>
<dbReference type="PANTHER" id="PTHR30026:SF20">
    <property type="entry name" value="OUTER MEMBRANE PROTEIN TOLC"/>
    <property type="match status" value="1"/>
</dbReference>
<evidence type="ECO:0000256" key="5">
    <source>
        <dbReference type="ARBA" id="ARBA00022692"/>
    </source>
</evidence>
<dbReference type="GO" id="GO:0009279">
    <property type="term" value="C:cell outer membrane"/>
    <property type="evidence" value="ECO:0007669"/>
    <property type="project" value="UniProtKB-SubCell"/>
</dbReference>
<keyword evidence="6" id="KW-0472">Membrane</keyword>
<proteinExistence type="inferred from homology"/>
<dbReference type="SUPFAM" id="SSF56954">
    <property type="entry name" value="Outer membrane efflux proteins (OEP)"/>
    <property type="match status" value="1"/>
</dbReference>
<comment type="similarity">
    <text evidence="2">Belongs to the outer membrane factor (OMF) (TC 1.B.17) family.</text>
</comment>
<keyword evidence="5" id="KW-0812">Transmembrane</keyword>
<evidence type="ECO:0000256" key="1">
    <source>
        <dbReference type="ARBA" id="ARBA00004442"/>
    </source>
</evidence>
<dbReference type="EMBL" id="FUYR01000003">
    <property type="protein sequence ID" value="SKB82655.1"/>
    <property type="molecule type" value="Genomic_DNA"/>
</dbReference>
<accession>A0A1T5EFV8</accession>
<dbReference type="GO" id="GO:0015562">
    <property type="term" value="F:efflux transmembrane transporter activity"/>
    <property type="evidence" value="ECO:0007669"/>
    <property type="project" value="InterPro"/>
</dbReference>
<dbReference type="Gene3D" id="1.20.1600.10">
    <property type="entry name" value="Outer membrane efflux proteins (OEP)"/>
    <property type="match status" value="1"/>
</dbReference>
<name>A0A1T5EFV8_9SPHI</name>
<dbReference type="PANTHER" id="PTHR30026">
    <property type="entry name" value="OUTER MEMBRANE PROTEIN TOLC"/>
    <property type="match status" value="1"/>
</dbReference>
<dbReference type="RefSeq" id="WP_079703470.1">
    <property type="nucleotide sequence ID" value="NZ_FUYR01000003.1"/>
</dbReference>
<evidence type="ECO:0000256" key="4">
    <source>
        <dbReference type="ARBA" id="ARBA00022452"/>
    </source>
</evidence>
<dbReference type="Proteomes" id="UP000189981">
    <property type="component" value="Unassembled WGS sequence"/>
</dbReference>
<sequence length="437" mass="49296">MKWKTIILYLVVGVLASPFSRAQERLTLERAVQLALENNYDIRLTRNDIEIAKTNVSRANAGMFPIVTGNFSTNNTSSNTTQTLSSGVTQERNGARNSNLSYGPAFNWQVFDGFGMFARYDRLKELQKLGETNFKLTVQTTLADVVNNYYDLVQQQQQIKALNGAVDISRLRLKNSQNRYLIGRAAKLEVLAASVDLNTDTTNLLRQIDIYRGTKIRLNELMARDINTDFTVSDTIIIQNRLLLADLQTSANEQSPDLQVALINKRIAELNLKQVKAGRYPTVSLNSGYNFNKSTSELGFARSSVGRGFNYGMTASVNIFNGFLQKRNEKNASIEIDNAKLEYEKINQNISAQLTSIYQTFQTNLELVRLEQQNLEVARQNLDITMEKFRLGSVAPLEFREAQRNYIDASARYTNAQYQAKLAEVSLQQLSGTLSLE</sequence>
<keyword evidence="9" id="KW-1185">Reference proteome</keyword>
<dbReference type="InterPro" id="IPR051906">
    <property type="entry name" value="TolC-like"/>
</dbReference>
<keyword evidence="7" id="KW-0998">Cell outer membrane</keyword>
<comment type="subcellular location">
    <subcellularLocation>
        <location evidence="1">Cell outer membrane</location>
    </subcellularLocation>
</comment>
<evidence type="ECO:0000256" key="3">
    <source>
        <dbReference type="ARBA" id="ARBA00022448"/>
    </source>
</evidence>
<evidence type="ECO:0000256" key="6">
    <source>
        <dbReference type="ARBA" id="ARBA00023136"/>
    </source>
</evidence>
<dbReference type="InterPro" id="IPR003423">
    <property type="entry name" value="OMP_efflux"/>
</dbReference>
<dbReference type="AlphaFoldDB" id="A0A1T5EFV8"/>
<gene>
    <name evidence="8" type="ORF">SAMN05661099_2958</name>
</gene>